<dbReference type="SUPFAM" id="SSF53850">
    <property type="entry name" value="Periplasmic binding protein-like II"/>
    <property type="match status" value="1"/>
</dbReference>
<comment type="caution">
    <text evidence="6">The sequence shown here is derived from an EMBL/GenBank/DDBJ whole genome shotgun (WGS) entry which is preliminary data.</text>
</comment>
<dbReference type="CDD" id="cd01005">
    <property type="entry name" value="PBP2_CysP"/>
    <property type="match status" value="1"/>
</dbReference>
<dbReference type="Pfam" id="PF13531">
    <property type="entry name" value="SBP_bac_11"/>
    <property type="match status" value="1"/>
</dbReference>
<reference evidence="6 7" key="2">
    <citation type="submission" date="2018-03" db="EMBL/GenBank/DDBJ databases">
        <title>The ancient ancestry and fast evolution of plastids.</title>
        <authorList>
            <person name="Moore K.R."/>
            <person name="Magnabosco C."/>
            <person name="Momper L."/>
            <person name="Gold D.A."/>
            <person name="Bosak T."/>
            <person name="Fournier G.P."/>
        </authorList>
    </citation>
    <scope>NUCLEOTIDE SEQUENCE [LARGE SCALE GENOMIC DNA]</scope>
    <source>
        <strain evidence="6 7">CCALA 015</strain>
    </source>
</reference>
<evidence type="ECO:0000313" key="6">
    <source>
        <dbReference type="EMBL" id="PSB36567.1"/>
    </source>
</evidence>
<dbReference type="Proteomes" id="UP000238218">
    <property type="component" value="Unassembled WGS sequence"/>
</dbReference>
<evidence type="ECO:0000256" key="5">
    <source>
        <dbReference type="ARBA" id="ARBA00022764"/>
    </source>
</evidence>
<dbReference type="Gene3D" id="3.40.190.10">
    <property type="entry name" value="Periplasmic binding protein-like II"/>
    <property type="match status" value="2"/>
</dbReference>
<protein>
    <submittedName>
        <fullName evidence="6">Sulfate ABC transporter substrate-binding protein</fullName>
    </submittedName>
</protein>
<evidence type="ECO:0000256" key="2">
    <source>
        <dbReference type="ARBA" id="ARBA00006099"/>
    </source>
</evidence>
<evidence type="ECO:0000313" key="7">
    <source>
        <dbReference type="Proteomes" id="UP000238218"/>
    </source>
</evidence>
<dbReference type="EMBL" id="PVWP01000009">
    <property type="protein sequence ID" value="PSB36567.1"/>
    <property type="molecule type" value="Genomic_DNA"/>
</dbReference>
<name>A0ABX5F567_9CHRO</name>
<reference evidence="6 7" key="1">
    <citation type="submission" date="2018-02" db="EMBL/GenBank/DDBJ databases">
        <authorList>
            <person name="Moore K."/>
            <person name="Momper L."/>
        </authorList>
    </citation>
    <scope>NUCLEOTIDE SEQUENCE [LARGE SCALE GENOMIC DNA]</scope>
    <source>
        <strain evidence="6 7">CCALA 015</strain>
    </source>
</reference>
<keyword evidence="3" id="KW-0813">Transport</keyword>
<keyword evidence="7" id="KW-1185">Reference proteome</keyword>
<sequence length="363" mass="38544">MLCRIVDQKTVVSPFARSAAPLAITGLLLGGLTLTGCSPRPEGGGGAGADAGSAPQELLLVSYAVTKGAYDRILPKFEADWKARTGQAINVKTSYGGSGSQTRAIIDGLDADVATLALAGDVLKLQEAGLVQPGWENELPGGAIITHSVVAFVTRDGNPKGVRTWADLARPGVTVVTANPKTSGGARWNFLGLWGSISQTGGSEAQAKAYVSSVYRNVDNLPKDAREASDVFLKRGQGDVLLNYENEAILAKRSGDLKAPFIVPEVNIRIEGPVTVVDRNVDRKGTRKAAEALAAYLQSEPAQEIFAEEGFRPVNPGVWSRVKGRFAPVQQLFTAGDFGGWKQINDTFFGKNGVWDQLFSSSR</sequence>
<organism evidence="6 7">
    <name type="scientific">Aphanothece cf. minutissima CCALA 015</name>
    <dbReference type="NCBI Taxonomy" id="2107695"/>
    <lineage>
        <taxon>Bacteria</taxon>
        <taxon>Bacillati</taxon>
        <taxon>Cyanobacteriota</taxon>
        <taxon>Cyanophyceae</taxon>
        <taxon>Oscillatoriophycideae</taxon>
        <taxon>Chroococcales</taxon>
        <taxon>Aphanothecaceae</taxon>
        <taxon>Aphanothece</taxon>
    </lineage>
</organism>
<dbReference type="PANTHER" id="PTHR30368">
    <property type="entry name" value="SULFATE-BINDING PROTEIN"/>
    <property type="match status" value="1"/>
</dbReference>
<keyword evidence="4" id="KW-0732">Signal</keyword>
<dbReference type="InterPro" id="IPR005669">
    <property type="entry name" value="Thiosulph/SO4-bd"/>
</dbReference>
<evidence type="ECO:0000256" key="4">
    <source>
        <dbReference type="ARBA" id="ARBA00022729"/>
    </source>
</evidence>
<keyword evidence="5" id="KW-0574">Periplasm</keyword>
<accession>A0ABX5F567</accession>
<dbReference type="RefSeq" id="WP_106222528.1">
    <property type="nucleotide sequence ID" value="NZ_PVWP01000009.1"/>
</dbReference>
<dbReference type="NCBIfam" id="TIGR00971">
    <property type="entry name" value="3a0106s03"/>
    <property type="match status" value="1"/>
</dbReference>
<comment type="similarity">
    <text evidence="2">Belongs to the prokaryotic sulfate-binding protein family.</text>
</comment>
<dbReference type="InterPro" id="IPR034408">
    <property type="entry name" value="Sulphate/thiosulphate_BS"/>
</dbReference>
<proteinExistence type="inferred from homology"/>
<gene>
    <name evidence="6" type="ORF">C7B81_13440</name>
</gene>
<dbReference type="PROSITE" id="PS00757">
    <property type="entry name" value="PROK_SULFATE_BIND_2"/>
    <property type="match status" value="1"/>
</dbReference>
<dbReference type="PANTHER" id="PTHR30368:SF2">
    <property type="entry name" value="SULFATE-BINDING PROTEIN"/>
    <property type="match status" value="1"/>
</dbReference>
<comment type="subcellular location">
    <subcellularLocation>
        <location evidence="1">Periplasm</location>
    </subcellularLocation>
</comment>
<evidence type="ECO:0000256" key="3">
    <source>
        <dbReference type="ARBA" id="ARBA00022448"/>
    </source>
</evidence>
<evidence type="ECO:0000256" key="1">
    <source>
        <dbReference type="ARBA" id="ARBA00004418"/>
    </source>
</evidence>